<dbReference type="Proteomes" id="UP000620075">
    <property type="component" value="Unassembled WGS sequence"/>
</dbReference>
<evidence type="ECO:0000313" key="1">
    <source>
        <dbReference type="EMBL" id="MBJ7603049.1"/>
    </source>
</evidence>
<evidence type="ECO:0000313" key="2">
    <source>
        <dbReference type="Proteomes" id="UP000620075"/>
    </source>
</evidence>
<sequence length="113" mass="12250">MKFYLAQASYTQEAWTAFVKNPQDRTEGLRSLIESLGGRLHGFYYALGDHDLVVLFEVPDDKVAAAFSLAARAPGHLSGLRTTALLTPSELIESLRMAAGQSYKAPEGFSQGG</sequence>
<dbReference type="InterPro" id="IPR014845">
    <property type="entry name" value="GYD/TTHA1554"/>
</dbReference>
<dbReference type="EMBL" id="JAEKNQ010000030">
    <property type="protein sequence ID" value="MBJ7603049.1"/>
    <property type="molecule type" value="Genomic_DNA"/>
</dbReference>
<dbReference type="AlphaFoldDB" id="A0A934NDL5"/>
<gene>
    <name evidence="1" type="ORF">JF888_07660</name>
</gene>
<organism evidence="1 2">
    <name type="scientific">Candidatus Dormiibacter inghamiae</name>
    <dbReference type="NCBI Taxonomy" id="3127013"/>
    <lineage>
        <taxon>Bacteria</taxon>
        <taxon>Bacillati</taxon>
        <taxon>Candidatus Dormiibacterota</taxon>
        <taxon>Candidatus Dormibacteria</taxon>
        <taxon>Candidatus Dormibacterales</taxon>
        <taxon>Candidatus Dormibacteraceae</taxon>
        <taxon>Candidatus Dormiibacter</taxon>
    </lineage>
</organism>
<reference evidence="1 2" key="1">
    <citation type="submission" date="2020-10" db="EMBL/GenBank/DDBJ databases">
        <title>Ca. Dormibacterota MAGs.</title>
        <authorList>
            <person name="Montgomery K."/>
        </authorList>
    </citation>
    <scope>NUCLEOTIDE SEQUENCE [LARGE SCALE GENOMIC DNA]</scope>
    <source>
        <strain evidence="1">SC8811_S16_3</strain>
    </source>
</reference>
<proteinExistence type="predicted"/>
<name>A0A934NDL5_9BACT</name>
<dbReference type="Pfam" id="PF08734">
    <property type="entry name" value="GYD"/>
    <property type="match status" value="1"/>
</dbReference>
<protein>
    <submittedName>
        <fullName evidence="1">GYD domain-containing protein</fullName>
    </submittedName>
</protein>
<accession>A0A934NDL5</accession>
<comment type="caution">
    <text evidence="1">The sequence shown here is derived from an EMBL/GenBank/DDBJ whole genome shotgun (WGS) entry which is preliminary data.</text>
</comment>
<dbReference type="RefSeq" id="WP_338178387.1">
    <property type="nucleotide sequence ID" value="NZ_JAEKNQ010000030.1"/>
</dbReference>